<organism evidence="1 2">
    <name type="scientific">Muntiacus reevesi</name>
    <name type="common">Reeves' muntjac</name>
    <name type="synonym">Cervus reevesi</name>
    <dbReference type="NCBI Taxonomy" id="9886"/>
    <lineage>
        <taxon>Eukaryota</taxon>
        <taxon>Metazoa</taxon>
        <taxon>Chordata</taxon>
        <taxon>Craniata</taxon>
        <taxon>Vertebrata</taxon>
        <taxon>Euteleostomi</taxon>
        <taxon>Mammalia</taxon>
        <taxon>Eutheria</taxon>
        <taxon>Laurasiatheria</taxon>
        <taxon>Artiodactyla</taxon>
        <taxon>Ruminantia</taxon>
        <taxon>Pecora</taxon>
        <taxon>Cervidae</taxon>
        <taxon>Muntiacinae</taxon>
        <taxon>Muntiacus</taxon>
    </lineage>
</organism>
<accession>A0A5N3XYE0</accession>
<evidence type="ECO:0000313" key="2">
    <source>
        <dbReference type="Proteomes" id="UP000326062"/>
    </source>
</evidence>
<gene>
    <name evidence="1" type="ORF">FD755_010550</name>
</gene>
<dbReference type="Proteomes" id="UP000326062">
    <property type="component" value="Chromosome 4"/>
</dbReference>
<keyword evidence="2" id="KW-1185">Reference proteome</keyword>
<comment type="caution">
    <text evidence="1">The sequence shown here is derived from an EMBL/GenBank/DDBJ whole genome shotgun (WGS) entry which is preliminary data.</text>
</comment>
<dbReference type="AlphaFoldDB" id="A0A5N3XYE0"/>
<proteinExistence type="predicted"/>
<name>A0A5N3XYE0_MUNRE</name>
<reference evidence="1 2" key="1">
    <citation type="submission" date="2019-06" db="EMBL/GenBank/DDBJ databases">
        <title>Discovery of a novel chromosome fission-fusion reversal in muntjac.</title>
        <authorList>
            <person name="Mudd A.B."/>
            <person name="Bredeson J.V."/>
            <person name="Baum R."/>
            <person name="Hockemeyer D."/>
            <person name="Rokhsar D.S."/>
        </authorList>
    </citation>
    <scope>NUCLEOTIDE SEQUENCE [LARGE SCALE GENOMIC DNA]</scope>
    <source>
        <strain evidence="1">UCam_UCB_Mr</strain>
        <tissue evidence="1">Fibroblast cell line</tissue>
    </source>
</reference>
<protein>
    <submittedName>
        <fullName evidence="1">Uncharacterized protein</fullName>
    </submittedName>
</protein>
<sequence length="70" mass="7697">MVCSLWSTAKWSLSSSTRPTPTCCFCGNFSHRPRSGTSSCRQTSLNLKTGVMKASEVYEIALKVISNYSL</sequence>
<evidence type="ECO:0000313" key="1">
    <source>
        <dbReference type="EMBL" id="KAB0378972.1"/>
    </source>
</evidence>
<dbReference type="EMBL" id="VCEB01000004">
    <property type="protein sequence ID" value="KAB0378972.1"/>
    <property type="molecule type" value="Genomic_DNA"/>
</dbReference>